<dbReference type="OMA" id="CLGGFGK"/>
<evidence type="ECO:0000256" key="1">
    <source>
        <dbReference type="ARBA" id="ARBA00005578"/>
    </source>
</evidence>
<keyword evidence="5" id="KW-1185">Reference proteome</keyword>
<sequence length="110" mass="11335">MSTAGAPGPVAAAIAQKLSAAFVPVHLEVRNESASHNVPPGSETHFKVVIVSDKFEGAKLLDRHRVVNSALASELSGDVHALSIVAKSPSQWAQSSDVAPSPKCLGGSKK</sequence>
<dbReference type="FunFam" id="3.30.300.90:FF:000001">
    <property type="entry name" value="Transcriptional regulator BolA"/>
    <property type="match status" value="1"/>
</dbReference>
<dbReference type="PANTHER" id="PTHR46229:SF2">
    <property type="entry name" value="BOLA-LIKE PROTEIN 1"/>
    <property type="match status" value="1"/>
</dbReference>
<reference evidence="4" key="1">
    <citation type="submission" date="2021-05" db="EMBL/GenBank/DDBJ databases">
        <title>The genome of the haptophyte Pavlova lutheri (Diacronema luteri, Pavlovales) - a model for lipid biosynthesis in eukaryotic algae.</title>
        <authorList>
            <person name="Hulatt C.J."/>
            <person name="Posewitz M.C."/>
        </authorList>
    </citation>
    <scope>NUCLEOTIDE SEQUENCE</scope>
    <source>
        <strain evidence="4">NIVA-4/92</strain>
    </source>
</reference>
<evidence type="ECO:0000256" key="2">
    <source>
        <dbReference type="RuleBase" id="RU003860"/>
    </source>
</evidence>
<dbReference type="Gene3D" id="3.30.300.90">
    <property type="entry name" value="BolA-like"/>
    <property type="match status" value="1"/>
</dbReference>
<dbReference type="PANTHER" id="PTHR46229">
    <property type="entry name" value="BOLA TRANSCRIPTION REGULATOR"/>
    <property type="match status" value="1"/>
</dbReference>
<feature type="region of interest" description="Disordered" evidence="3">
    <location>
        <begin position="90"/>
        <end position="110"/>
    </location>
</feature>
<name>A0A8J5XKR8_DIALT</name>
<evidence type="ECO:0000256" key="3">
    <source>
        <dbReference type="SAM" id="MobiDB-lite"/>
    </source>
</evidence>
<proteinExistence type="inferred from homology"/>
<dbReference type="SUPFAM" id="SSF82657">
    <property type="entry name" value="BolA-like"/>
    <property type="match status" value="1"/>
</dbReference>
<comment type="caution">
    <text evidence="4">The sequence shown here is derived from an EMBL/GenBank/DDBJ whole genome shotgun (WGS) entry which is preliminary data.</text>
</comment>
<evidence type="ECO:0000313" key="5">
    <source>
        <dbReference type="Proteomes" id="UP000751190"/>
    </source>
</evidence>
<dbReference type="InterPro" id="IPR050961">
    <property type="entry name" value="BolA/IbaG_stress_morph_reg"/>
</dbReference>
<evidence type="ECO:0008006" key="6">
    <source>
        <dbReference type="Google" id="ProtNLM"/>
    </source>
</evidence>
<organism evidence="4 5">
    <name type="scientific">Diacronema lutheri</name>
    <name type="common">Unicellular marine alga</name>
    <name type="synonym">Monochrysis lutheri</name>
    <dbReference type="NCBI Taxonomy" id="2081491"/>
    <lineage>
        <taxon>Eukaryota</taxon>
        <taxon>Haptista</taxon>
        <taxon>Haptophyta</taxon>
        <taxon>Pavlovophyceae</taxon>
        <taxon>Pavlovales</taxon>
        <taxon>Pavlovaceae</taxon>
        <taxon>Diacronema</taxon>
    </lineage>
</organism>
<dbReference type="GO" id="GO:1990229">
    <property type="term" value="C:iron-sulfur cluster assembly complex"/>
    <property type="evidence" value="ECO:0007669"/>
    <property type="project" value="UniProtKB-ARBA"/>
</dbReference>
<protein>
    <recommendedName>
        <fullName evidence="6">BolA-like protein</fullName>
    </recommendedName>
</protein>
<gene>
    <name evidence="4" type="ORF">KFE25_004848</name>
</gene>
<dbReference type="PIRSF" id="PIRSF003113">
    <property type="entry name" value="BolA"/>
    <property type="match status" value="1"/>
</dbReference>
<dbReference type="Proteomes" id="UP000751190">
    <property type="component" value="Unassembled WGS sequence"/>
</dbReference>
<dbReference type="EMBL" id="JAGTXO010000016">
    <property type="protein sequence ID" value="KAG8463337.1"/>
    <property type="molecule type" value="Genomic_DNA"/>
</dbReference>
<dbReference type="GO" id="GO:0005739">
    <property type="term" value="C:mitochondrion"/>
    <property type="evidence" value="ECO:0007669"/>
    <property type="project" value="TreeGrafter"/>
</dbReference>
<dbReference type="InterPro" id="IPR002634">
    <property type="entry name" value="BolA"/>
</dbReference>
<evidence type="ECO:0000313" key="4">
    <source>
        <dbReference type="EMBL" id="KAG8463337.1"/>
    </source>
</evidence>
<dbReference type="OrthoDB" id="4983at2759"/>
<comment type="similarity">
    <text evidence="1 2">Belongs to the BolA/IbaG family.</text>
</comment>
<dbReference type="AlphaFoldDB" id="A0A8J5XKR8"/>
<dbReference type="Pfam" id="PF01722">
    <property type="entry name" value="BolA"/>
    <property type="match status" value="1"/>
</dbReference>
<accession>A0A8J5XKR8</accession>
<dbReference type="InterPro" id="IPR036065">
    <property type="entry name" value="BolA-like_sf"/>
</dbReference>